<sequence>MNTGYWPTISPSEKKDLMDEIMKTHENVLANPPLEMLDRGVNQWVDLCNHLNSNKFKKASSANIGNRSKKYNHRTGSRPFSYIVEKMTELVNLFGYQCDVIR</sequence>
<reference evidence="1 2" key="1">
    <citation type="submission" date="2019-12" db="EMBL/GenBank/DDBJ databases">
        <authorList>
            <person name="Alioto T."/>
            <person name="Alioto T."/>
            <person name="Gomez Garrido J."/>
        </authorList>
    </citation>
    <scope>NUCLEOTIDE SEQUENCE [LARGE SCALE GENOMIC DNA]</scope>
</reference>
<protein>
    <submittedName>
        <fullName evidence="1">Uncharacterized protein</fullName>
    </submittedName>
</protein>
<dbReference type="Gramene" id="OE9A111083T1">
    <property type="protein sequence ID" value="OE9A111083C1"/>
    <property type="gene ID" value="OE9A111083"/>
</dbReference>
<evidence type="ECO:0000313" key="1">
    <source>
        <dbReference type="EMBL" id="CAA2991265.1"/>
    </source>
</evidence>
<keyword evidence="2" id="KW-1185">Reference proteome</keyword>
<dbReference type="AlphaFoldDB" id="A0A8S0SHV5"/>
<comment type="caution">
    <text evidence="1">The sequence shown here is derived from an EMBL/GenBank/DDBJ whole genome shotgun (WGS) entry which is preliminary data.</text>
</comment>
<organism evidence="1 2">
    <name type="scientific">Olea europaea subsp. europaea</name>
    <dbReference type="NCBI Taxonomy" id="158383"/>
    <lineage>
        <taxon>Eukaryota</taxon>
        <taxon>Viridiplantae</taxon>
        <taxon>Streptophyta</taxon>
        <taxon>Embryophyta</taxon>
        <taxon>Tracheophyta</taxon>
        <taxon>Spermatophyta</taxon>
        <taxon>Magnoliopsida</taxon>
        <taxon>eudicotyledons</taxon>
        <taxon>Gunneridae</taxon>
        <taxon>Pentapetalae</taxon>
        <taxon>asterids</taxon>
        <taxon>lamiids</taxon>
        <taxon>Lamiales</taxon>
        <taxon>Oleaceae</taxon>
        <taxon>Oleeae</taxon>
        <taxon>Olea</taxon>
    </lineage>
</organism>
<gene>
    <name evidence="1" type="ORF">OLEA9_A111083</name>
</gene>
<evidence type="ECO:0000313" key="2">
    <source>
        <dbReference type="Proteomes" id="UP000594638"/>
    </source>
</evidence>
<dbReference type="EMBL" id="CACTIH010005424">
    <property type="protein sequence ID" value="CAA2991265.1"/>
    <property type="molecule type" value="Genomic_DNA"/>
</dbReference>
<dbReference type="Proteomes" id="UP000594638">
    <property type="component" value="Unassembled WGS sequence"/>
</dbReference>
<accession>A0A8S0SHV5</accession>
<name>A0A8S0SHV5_OLEEU</name>
<proteinExistence type="predicted"/>